<dbReference type="EMBL" id="FMUR01000008">
    <property type="protein sequence ID" value="SCY14183.1"/>
    <property type="molecule type" value="Genomic_DNA"/>
</dbReference>
<dbReference type="GO" id="GO:0016651">
    <property type="term" value="F:oxidoreductase activity, acting on NAD(P)H"/>
    <property type="evidence" value="ECO:0007669"/>
    <property type="project" value="UniProtKB-ARBA"/>
</dbReference>
<dbReference type="InterPro" id="IPR029039">
    <property type="entry name" value="Flavoprotein-like_sf"/>
</dbReference>
<dbReference type="GO" id="GO:0010181">
    <property type="term" value="F:FMN binding"/>
    <property type="evidence" value="ECO:0007669"/>
    <property type="project" value="InterPro"/>
</dbReference>
<evidence type="ECO:0000259" key="1">
    <source>
        <dbReference type="Pfam" id="PF12682"/>
    </source>
</evidence>
<evidence type="ECO:0000313" key="3">
    <source>
        <dbReference type="Proteomes" id="UP000183047"/>
    </source>
</evidence>
<reference evidence="3" key="1">
    <citation type="submission" date="2016-10" db="EMBL/GenBank/DDBJ databases">
        <authorList>
            <person name="Varghese N."/>
            <person name="Submissions S."/>
        </authorList>
    </citation>
    <scope>NUCLEOTIDE SEQUENCE [LARGE SCALE GENOMIC DNA]</scope>
    <source>
        <strain evidence="3">XBD2006</strain>
    </source>
</reference>
<dbReference type="PANTHER" id="PTHR39201">
    <property type="entry name" value="EXPORTED PROTEIN-RELATED"/>
    <property type="match status" value="1"/>
</dbReference>
<dbReference type="OrthoDB" id="9806505at2"/>
<evidence type="ECO:0000313" key="2">
    <source>
        <dbReference type="EMBL" id="SCY14183.1"/>
    </source>
</evidence>
<dbReference type="SUPFAM" id="SSF52218">
    <property type="entry name" value="Flavoproteins"/>
    <property type="match status" value="1"/>
</dbReference>
<keyword evidence="3" id="KW-1185">Reference proteome</keyword>
<dbReference type="AlphaFoldDB" id="A0A1G5DHG2"/>
<organism evidence="2 3">
    <name type="scientific">Butyrivibrio hungatei</name>
    <dbReference type="NCBI Taxonomy" id="185008"/>
    <lineage>
        <taxon>Bacteria</taxon>
        <taxon>Bacillati</taxon>
        <taxon>Bacillota</taxon>
        <taxon>Clostridia</taxon>
        <taxon>Lachnospirales</taxon>
        <taxon>Lachnospiraceae</taxon>
        <taxon>Butyrivibrio</taxon>
    </lineage>
</organism>
<protein>
    <submittedName>
        <fullName evidence="2">Flavodoxin</fullName>
    </submittedName>
</protein>
<gene>
    <name evidence="2" type="ORF">SAMN02910451_01532</name>
</gene>
<dbReference type="RefSeq" id="WP_074462167.1">
    <property type="nucleotide sequence ID" value="NZ_FMUR01000008.1"/>
</dbReference>
<dbReference type="Proteomes" id="UP000183047">
    <property type="component" value="Unassembled WGS sequence"/>
</dbReference>
<accession>A0A1G5DHG2</accession>
<dbReference type="InterPro" id="IPR008254">
    <property type="entry name" value="Flavodoxin/NO_synth"/>
</dbReference>
<sequence>MGKKVLVAYFSAGGVTAKVAKELAAVTDADIYEIVPKEKYTAEDLNWQDEKSRSSIEMKDVASRPEIADNSANVDTADVIFIGFPIWWYTAPHIINSFLESYDFAGKHVVLFATSGGTDIEKSVKDLQNTYTRIRFDGGKKINIGTSTDELKAWAGKYIS</sequence>
<dbReference type="Gene3D" id="3.40.50.360">
    <property type="match status" value="1"/>
</dbReference>
<dbReference type="PANTHER" id="PTHR39201:SF1">
    <property type="entry name" value="FLAVODOXIN-LIKE DOMAIN-CONTAINING PROTEIN"/>
    <property type="match status" value="1"/>
</dbReference>
<dbReference type="NCBIfam" id="NF005501">
    <property type="entry name" value="PRK07116.1"/>
    <property type="match status" value="1"/>
</dbReference>
<name>A0A1G5DHG2_9FIRM</name>
<dbReference type="Pfam" id="PF12682">
    <property type="entry name" value="Flavodoxin_4"/>
    <property type="match status" value="1"/>
</dbReference>
<proteinExistence type="predicted"/>
<feature type="domain" description="Flavodoxin-like" evidence="1">
    <location>
        <begin position="4"/>
        <end position="156"/>
    </location>
</feature>